<evidence type="ECO:0000313" key="8">
    <source>
        <dbReference type="EMBL" id="WOX28476.1"/>
    </source>
</evidence>
<evidence type="ECO:0000256" key="4">
    <source>
        <dbReference type="ARBA" id="ARBA00022741"/>
    </source>
</evidence>
<dbReference type="SMART" id="SM00382">
    <property type="entry name" value="AAA"/>
    <property type="match status" value="1"/>
</dbReference>
<evidence type="ECO:0000313" key="10">
    <source>
        <dbReference type="Proteomes" id="UP001304419"/>
    </source>
</evidence>
<dbReference type="PROSITE" id="PS00211">
    <property type="entry name" value="ABC_TRANSPORTER_1"/>
    <property type="match status" value="1"/>
</dbReference>
<dbReference type="Pfam" id="PF00005">
    <property type="entry name" value="ABC_tran"/>
    <property type="match status" value="1"/>
</dbReference>
<dbReference type="RefSeq" id="WP_045987801.1">
    <property type="nucleotide sequence ID" value="NZ_CBCSDF010000026.1"/>
</dbReference>
<dbReference type="PANTHER" id="PTHR42711">
    <property type="entry name" value="ABC TRANSPORTER ATP-BINDING PROTEIN"/>
    <property type="match status" value="1"/>
</dbReference>
<dbReference type="Proteomes" id="UP001304419">
    <property type="component" value="Chromosome 1"/>
</dbReference>
<keyword evidence="10" id="KW-1185">Reference proteome</keyword>
<evidence type="ECO:0000313" key="9">
    <source>
        <dbReference type="Proteomes" id="UP000646877"/>
    </source>
</evidence>
<feature type="domain" description="ABC transporter" evidence="6">
    <location>
        <begin position="5"/>
        <end position="234"/>
    </location>
</feature>
<dbReference type="Proteomes" id="UP000646877">
    <property type="component" value="Unassembled WGS sequence"/>
</dbReference>
<evidence type="ECO:0000256" key="3">
    <source>
        <dbReference type="ARBA" id="ARBA00022458"/>
    </source>
</evidence>
<dbReference type="InterPro" id="IPR003439">
    <property type="entry name" value="ABC_transporter-like_ATP-bd"/>
</dbReference>
<dbReference type="EMBL" id="CP137578">
    <property type="protein sequence ID" value="WOX28476.1"/>
    <property type="molecule type" value="Genomic_DNA"/>
</dbReference>
<accession>A0A8I2H458</accession>
<evidence type="ECO:0000256" key="2">
    <source>
        <dbReference type="ARBA" id="ARBA00022448"/>
    </source>
</evidence>
<dbReference type="EMBL" id="WEIA01000024">
    <property type="protein sequence ID" value="NLR24132.1"/>
    <property type="molecule type" value="Genomic_DNA"/>
</dbReference>
<dbReference type="InterPro" id="IPR017871">
    <property type="entry name" value="ABC_transporter-like_CS"/>
</dbReference>
<dbReference type="InterPro" id="IPR027417">
    <property type="entry name" value="P-loop_NTPase"/>
</dbReference>
<dbReference type="Gene3D" id="3.40.50.300">
    <property type="entry name" value="P-loop containing nucleotide triphosphate hydrolases"/>
    <property type="match status" value="1"/>
</dbReference>
<protein>
    <submittedName>
        <fullName evidence="7">ATP-binding cassette domain-containing protein</fullName>
    </submittedName>
</protein>
<reference evidence="8 10" key="2">
    <citation type="submission" date="2023-10" db="EMBL/GenBank/DDBJ databases">
        <title>To unveil natural product biosynthetic capacity in Pseudoalteromonas.</title>
        <authorList>
            <person name="Wang J."/>
        </authorList>
    </citation>
    <scope>NUCLEOTIDE SEQUENCE [LARGE SCALE GENOMIC DNA]</scope>
    <source>
        <strain evidence="8 10">DSM 15914</strain>
    </source>
</reference>
<name>A0A8I2H458_9GAMM</name>
<sequence length="318" mass="34871">MPDLLQVTGVSKQYVSVKAVDNLSFSVKQGEIFALLGPNGAGKSSLVRMLVGFTYPDSGTIAVNIDGQAYQSIPHQSLGYLPEDRGLYAEKTVQQNLLYFAKLRGVEKNAALAQIESWLTQFDLSDRAHERLKSLSKGNQQKVQLISAVLHKPKVVLLDEPFSGLDPINQEKVVVFLEALKAQGMTVILSAHQMAMVEKLADRMLLMNHGQAVLYGTLAEIKQDVGVGIDITVSFSEATNYAALNLGNYKVACTQLSQSKIKFELSDSSELNLLLADLSKSTTLQGIETKTMDLHQLYLKVIESHQGKVQSQEHAHVS</sequence>
<dbReference type="InterPro" id="IPR003593">
    <property type="entry name" value="AAA+_ATPase"/>
</dbReference>
<dbReference type="InterPro" id="IPR050763">
    <property type="entry name" value="ABC_transporter_ATP-binding"/>
</dbReference>
<keyword evidence="5 7" id="KW-0067">ATP-binding</keyword>
<evidence type="ECO:0000259" key="6">
    <source>
        <dbReference type="PROSITE" id="PS50893"/>
    </source>
</evidence>
<dbReference type="PROSITE" id="PS50893">
    <property type="entry name" value="ABC_TRANSPORTER_2"/>
    <property type="match status" value="1"/>
</dbReference>
<comment type="similarity">
    <text evidence="1">Belongs to the ABC transporter superfamily.</text>
</comment>
<dbReference type="GO" id="GO:0016887">
    <property type="term" value="F:ATP hydrolysis activity"/>
    <property type="evidence" value="ECO:0007669"/>
    <property type="project" value="InterPro"/>
</dbReference>
<keyword evidence="3" id="KW-0536">Nodulation</keyword>
<gene>
    <name evidence="7" type="ORF">F9Y85_23030</name>
    <name evidence="8" type="ORF">R5H13_17935</name>
</gene>
<dbReference type="GO" id="GO:0005524">
    <property type="term" value="F:ATP binding"/>
    <property type="evidence" value="ECO:0007669"/>
    <property type="project" value="UniProtKB-KW"/>
</dbReference>
<dbReference type="SUPFAM" id="SSF52540">
    <property type="entry name" value="P-loop containing nucleoside triphosphate hydrolases"/>
    <property type="match status" value="1"/>
</dbReference>
<evidence type="ECO:0000256" key="5">
    <source>
        <dbReference type="ARBA" id="ARBA00022840"/>
    </source>
</evidence>
<keyword evidence="2" id="KW-0813">Transport</keyword>
<dbReference type="AlphaFoldDB" id="A0A8I2H458"/>
<keyword evidence="4" id="KW-0547">Nucleotide-binding</keyword>
<evidence type="ECO:0000256" key="1">
    <source>
        <dbReference type="ARBA" id="ARBA00005417"/>
    </source>
</evidence>
<reference evidence="7" key="1">
    <citation type="submission" date="2019-10" db="EMBL/GenBank/DDBJ databases">
        <authorList>
            <person name="Paulsen S."/>
        </authorList>
    </citation>
    <scope>NUCLEOTIDE SEQUENCE</scope>
    <source>
        <strain evidence="7">LMG 19692</strain>
    </source>
</reference>
<organism evidence="7 9">
    <name type="scientific">Pseudoalteromonas maricaloris</name>
    <dbReference type="NCBI Taxonomy" id="184924"/>
    <lineage>
        <taxon>Bacteria</taxon>
        <taxon>Pseudomonadati</taxon>
        <taxon>Pseudomonadota</taxon>
        <taxon>Gammaproteobacteria</taxon>
        <taxon>Alteromonadales</taxon>
        <taxon>Pseudoalteromonadaceae</taxon>
        <taxon>Pseudoalteromonas</taxon>
    </lineage>
</organism>
<evidence type="ECO:0000313" key="7">
    <source>
        <dbReference type="EMBL" id="NLR24132.1"/>
    </source>
</evidence>
<proteinExistence type="inferred from homology"/>
<dbReference type="PANTHER" id="PTHR42711:SF5">
    <property type="entry name" value="ABC TRANSPORTER ATP-BINDING PROTEIN NATA"/>
    <property type="match status" value="1"/>
</dbReference>